<dbReference type="InterPro" id="IPR052763">
    <property type="entry name" value="DnaJ_C4"/>
</dbReference>
<dbReference type="HOGENOM" id="CLU_045130_1_0_1"/>
<dbReference type="OrthoDB" id="436519at2759"/>
<gene>
    <name evidence="4" type="ORF">A1O9_06611</name>
</gene>
<accession>A0A072PT44</accession>
<dbReference type="EMBL" id="AMGV01000004">
    <property type="protein sequence ID" value="KEF58685.1"/>
    <property type="molecule type" value="Genomic_DNA"/>
</dbReference>
<feature type="domain" description="J" evidence="3">
    <location>
        <begin position="9"/>
        <end position="74"/>
    </location>
</feature>
<dbReference type="Gene3D" id="1.10.287.110">
    <property type="entry name" value="DnaJ domain"/>
    <property type="match status" value="1"/>
</dbReference>
<dbReference type="Pfam" id="PF00226">
    <property type="entry name" value="DnaJ"/>
    <property type="match status" value="1"/>
</dbReference>
<dbReference type="GeneID" id="25281528"/>
<dbReference type="SMART" id="SM00271">
    <property type="entry name" value="DnaJ"/>
    <property type="match status" value="1"/>
</dbReference>
<proteinExistence type="predicted"/>
<dbReference type="PANTHER" id="PTHR44825:SF1">
    <property type="entry name" value="DNAJ HOMOLOG SUBFAMILY C MEMBER 4"/>
    <property type="match status" value="1"/>
</dbReference>
<dbReference type="STRING" id="1182545.A0A072PT44"/>
<evidence type="ECO:0000313" key="4">
    <source>
        <dbReference type="EMBL" id="KEF58685.1"/>
    </source>
</evidence>
<dbReference type="PANTHER" id="PTHR44825">
    <property type="match status" value="1"/>
</dbReference>
<name>A0A072PT44_9EURO</name>
<evidence type="ECO:0000256" key="1">
    <source>
        <dbReference type="SAM" id="Coils"/>
    </source>
</evidence>
<keyword evidence="5" id="KW-1185">Reference proteome</keyword>
<protein>
    <recommendedName>
        <fullName evidence="3">J domain-containing protein</fullName>
    </recommendedName>
</protein>
<dbReference type="InterPro" id="IPR036869">
    <property type="entry name" value="J_dom_sf"/>
</dbReference>
<dbReference type="VEuPathDB" id="FungiDB:A1O9_06611"/>
<dbReference type="PRINTS" id="PR00625">
    <property type="entry name" value="JDOMAIN"/>
</dbReference>
<feature type="coiled-coil region" evidence="1">
    <location>
        <begin position="230"/>
        <end position="301"/>
    </location>
</feature>
<dbReference type="AlphaFoldDB" id="A0A072PT44"/>
<dbReference type="InterPro" id="IPR001623">
    <property type="entry name" value="DnaJ_domain"/>
</dbReference>
<feature type="region of interest" description="Disordered" evidence="2">
    <location>
        <begin position="80"/>
        <end position="105"/>
    </location>
</feature>
<dbReference type="RefSeq" id="XP_013261275.1">
    <property type="nucleotide sequence ID" value="XM_013405821.1"/>
</dbReference>
<dbReference type="Proteomes" id="UP000027920">
    <property type="component" value="Unassembled WGS sequence"/>
</dbReference>
<dbReference type="InterPro" id="IPR018253">
    <property type="entry name" value="DnaJ_domain_CS"/>
</dbReference>
<evidence type="ECO:0000259" key="3">
    <source>
        <dbReference type="PROSITE" id="PS50076"/>
    </source>
</evidence>
<evidence type="ECO:0000313" key="5">
    <source>
        <dbReference type="Proteomes" id="UP000027920"/>
    </source>
</evidence>
<dbReference type="SUPFAM" id="SSF46565">
    <property type="entry name" value="Chaperone J-domain"/>
    <property type="match status" value="1"/>
</dbReference>
<dbReference type="PROSITE" id="PS50076">
    <property type="entry name" value="DNAJ_2"/>
    <property type="match status" value="1"/>
</dbReference>
<dbReference type="PROSITE" id="PS00636">
    <property type="entry name" value="DNAJ_1"/>
    <property type="match status" value="1"/>
</dbReference>
<feature type="coiled-coil region" evidence="1">
    <location>
        <begin position="123"/>
        <end position="150"/>
    </location>
</feature>
<sequence>MAPSETTEDYYYILEISQSANLISIKSSYKRLAKARHPDKNPTNPSATVEFQLLQEAYSALCDPETRRAYDIRYPSIQRMSQNGDSTTHHVPCQPAKSSDTKSENEIKLERLNTTRLRKEGELFNERRELSQIRRDLRLLQDEEARTEREKASKNGWWAYMASFVSVSTRETPEQRLEKERQQVDRRAAHNIKERIFERQDFKVKSSETILQSINDEIKKVELAIWMQKREEERVRMRQAEMRAAQAAQELRRAEDERIRREYQQSMRAAEMARIRREEQIKRQQEEHVRKEAEARRAMQAAAAAKRMEEDAEMRTRFCRGTSIDSSSFPITSSACNHRDFWAQIEGGHKCSRCKITTTKFAFECPGCAKVACADCRRAIKGQPPRFKVQQRHRKGTFR</sequence>
<organism evidence="4 5">
    <name type="scientific">Exophiala aquamarina CBS 119918</name>
    <dbReference type="NCBI Taxonomy" id="1182545"/>
    <lineage>
        <taxon>Eukaryota</taxon>
        <taxon>Fungi</taxon>
        <taxon>Dikarya</taxon>
        <taxon>Ascomycota</taxon>
        <taxon>Pezizomycotina</taxon>
        <taxon>Eurotiomycetes</taxon>
        <taxon>Chaetothyriomycetidae</taxon>
        <taxon>Chaetothyriales</taxon>
        <taxon>Herpotrichiellaceae</taxon>
        <taxon>Exophiala</taxon>
    </lineage>
</organism>
<reference evidence="4 5" key="1">
    <citation type="submission" date="2013-03" db="EMBL/GenBank/DDBJ databases">
        <title>The Genome Sequence of Exophiala aquamarina CBS 119918.</title>
        <authorList>
            <consortium name="The Broad Institute Genomics Platform"/>
            <person name="Cuomo C."/>
            <person name="de Hoog S."/>
            <person name="Gorbushina A."/>
            <person name="Walker B."/>
            <person name="Young S.K."/>
            <person name="Zeng Q."/>
            <person name="Gargeya S."/>
            <person name="Fitzgerald M."/>
            <person name="Haas B."/>
            <person name="Abouelleil A."/>
            <person name="Allen A.W."/>
            <person name="Alvarado L."/>
            <person name="Arachchi H.M."/>
            <person name="Berlin A.M."/>
            <person name="Chapman S.B."/>
            <person name="Gainer-Dewar J."/>
            <person name="Goldberg J."/>
            <person name="Griggs A."/>
            <person name="Gujja S."/>
            <person name="Hansen M."/>
            <person name="Howarth C."/>
            <person name="Imamovic A."/>
            <person name="Ireland A."/>
            <person name="Larimer J."/>
            <person name="McCowan C."/>
            <person name="Murphy C."/>
            <person name="Pearson M."/>
            <person name="Poon T.W."/>
            <person name="Priest M."/>
            <person name="Roberts A."/>
            <person name="Saif S."/>
            <person name="Shea T."/>
            <person name="Sisk P."/>
            <person name="Sykes S."/>
            <person name="Wortman J."/>
            <person name="Nusbaum C."/>
            <person name="Birren B."/>
        </authorList>
    </citation>
    <scope>NUCLEOTIDE SEQUENCE [LARGE SCALE GENOMIC DNA]</scope>
    <source>
        <strain evidence="4 5">CBS 119918</strain>
    </source>
</reference>
<dbReference type="CDD" id="cd06257">
    <property type="entry name" value="DnaJ"/>
    <property type="match status" value="1"/>
</dbReference>
<evidence type="ECO:0000256" key="2">
    <source>
        <dbReference type="SAM" id="MobiDB-lite"/>
    </source>
</evidence>
<keyword evidence="1" id="KW-0175">Coiled coil</keyword>
<comment type="caution">
    <text evidence="4">The sequence shown here is derived from an EMBL/GenBank/DDBJ whole genome shotgun (WGS) entry which is preliminary data.</text>
</comment>